<dbReference type="PANTHER" id="PTHR37525:SF1">
    <property type="entry name" value="UPF0175 PROTEIN SSL1255"/>
    <property type="match status" value="1"/>
</dbReference>
<evidence type="ECO:0000313" key="2">
    <source>
        <dbReference type="EMBL" id="ASJ17399.1"/>
    </source>
</evidence>
<dbReference type="InterPro" id="IPR005368">
    <property type="entry name" value="UPF0175"/>
</dbReference>
<dbReference type="InterPro" id="IPR052264">
    <property type="entry name" value="UPF0175_domain"/>
</dbReference>
<name>A0A160VSK6_9EURY</name>
<organism evidence="3 4">
    <name type="scientific">Thermococcus chitonophagus</name>
    <dbReference type="NCBI Taxonomy" id="54262"/>
    <lineage>
        <taxon>Archaea</taxon>
        <taxon>Methanobacteriati</taxon>
        <taxon>Methanobacteriota</taxon>
        <taxon>Thermococci</taxon>
        <taxon>Thermococcales</taxon>
        <taxon>Thermococcaceae</taxon>
        <taxon>Thermococcus</taxon>
    </lineage>
</organism>
<dbReference type="AlphaFoldDB" id="A0A160VSK6"/>
<keyword evidence="5" id="KW-1185">Reference proteome</keyword>
<evidence type="ECO:0000256" key="1">
    <source>
        <dbReference type="ARBA" id="ARBA00005651"/>
    </source>
</evidence>
<dbReference type="EMBL" id="LN999010">
    <property type="protein sequence ID" value="CUX78037.1"/>
    <property type="molecule type" value="Genomic_DNA"/>
</dbReference>
<reference evidence="2 5" key="3">
    <citation type="submission" date="2016-04" db="EMBL/GenBank/DDBJ databases">
        <title>Complete genome sequence of Thermococcus chitonophagus type strain GC74.</title>
        <authorList>
            <person name="Oger P.M."/>
        </authorList>
    </citation>
    <scope>NUCLEOTIDE SEQUENCE [LARGE SCALE GENOMIC DNA]</scope>
    <source>
        <strain evidence="2 5">GC74</strain>
    </source>
</reference>
<proteinExistence type="inferred from homology"/>
<gene>
    <name evidence="2" type="ORF">A3L04_10120</name>
    <name evidence="3" type="ORF">CHITON_1258</name>
</gene>
<evidence type="ECO:0000313" key="4">
    <source>
        <dbReference type="Proteomes" id="UP000093069"/>
    </source>
</evidence>
<dbReference type="KEGG" id="tch:CHITON_1258"/>
<dbReference type="PANTHER" id="PTHR37525">
    <property type="entry name" value="UPF0175 PROTEIN SSL1255"/>
    <property type="match status" value="1"/>
</dbReference>
<dbReference type="Proteomes" id="UP000093069">
    <property type="component" value="Chromosome I"/>
</dbReference>
<evidence type="ECO:0000313" key="5">
    <source>
        <dbReference type="Proteomes" id="UP000250189"/>
    </source>
</evidence>
<accession>A0A160VSK6</accession>
<dbReference type="STRING" id="54262.CHITON_1258"/>
<reference evidence="4" key="1">
    <citation type="submission" date="2016-01" db="EMBL/GenBank/DDBJ databases">
        <authorList>
            <person name="Vorgias C.E."/>
        </authorList>
    </citation>
    <scope>NUCLEOTIDE SEQUENCE [LARGE SCALE GENOMIC DNA]</scope>
</reference>
<protein>
    <submittedName>
        <fullName evidence="3">Uncharacterized protein</fullName>
    </submittedName>
</protein>
<dbReference type="OrthoDB" id="93800at2157"/>
<dbReference type="GeneID" id="33322939"/>
<dbReference type="Proteomes" id="UP000250189">
    <property type="component" value="Chromosome"/>
</dbReference>
<evidence type="ECO:0000313" key="3">
    <source>
        <dbReference type="EMBL" id="CUX78037.1"/>
    </source>
</evidence>
<dbReference type="EMBL" id="CP015193">
    <property type="protein sequence ID" value="ASJ17399.1"/>
    <property type="molecule type" value="Genomic_DNA"/>
</dbReference>
<reference evidence="3" key="2">
    <citation type="submission" date="2016-01" db="EMBL/GenBank/DDBJ databases">
        <authorList>
            <person name="Oliw E.H."/>
        </authorList>
    </citation>
    <scope>NUCLEOTIDE SEQUENCE</scope>
    <source>
        <strain evidence="3">1</strain>
    </source>
</reference>
<dbReference type="RefSeq" id="WP_068577784.1">
    <property type="nucleotide sequence ID" value="NZ_CP015193.1"/>
</dbReference>
<sequence>MSEILVSIPQDLARILKVNERELPKLVKVYLAIKLYREGIVSLGKAAEIAGVSKWEMMEILASKGIPLQYSEEDLREDVKTLERLL</sequence>
<comment type="similarity">
    <text evidence="1">Belongs to the UPF0175 family.</text>
</comment>
<dbReference type="Pfam" id="PF03683">
    <property type="entry name" value="UPF0175"/>
    <property type="match status" value="1"/>
</dbReference>